<feature type="domain" description="SRR1-like" evidence="1">
    <location>
        <begin position="60"/>
        <end position="199"/>
    </location>
</feature>
<reference evidence="2" key="1">
    <citation type="journal article" date="2020" name="Stud. Mycol.">
        <title>101 Dothideomycetes genomes: a test case for predicting lifestyles and emergence of pathogens.</title>
        <authorList>
            <person name="Haridas S."/>
            <person name="Albert R."/>
            <person name="Binder M."/>
            <person name="Bloem J."/>
            <person name="Labutti K."/>
            <person name="Salamov A."/>
            <person name="Andreopoulos B."/>
            <person name="Baker S."/>
            <person name="Barry K."/>
            <person name="Bills G."/>
            <person name="Bluhm B."/>
            <person name="Cannon C."/>
            <person name="Castanera R."/>
            <person name="Culley D."/>
            <person name="Daum C."/>
            <person name="Ezra D."/>
            <person name="Gonzalez J."/>
            <person name="Henrissat B."/>
            <person name="Kuo A."/>
            <person name="Liang C."/>
            <person name="Lipzen A."/>
            <person name="Lutzoni F."/>
            <person name="Magnuson J."/>
            <person name="Mondo S."/>
            <person name="Nolan M."/>
            <person name="Ohm R."/>
            <person name="Pangilinan J."/>
            <person name="Park H.-J."/>
            <person name="Ramirez L."/>
            <person name="Alfaro M."/>
            <person name="Sun H."/>
            <person name="Tritt A."/>
            <person name="Yoshinaga Y."/>
            <person name="Zwiers L.-H."/>
            <person name="Turgeon B."/>
            <person name="Goodwin S."/>
            <person name="Spatafora J."/>
            <person name="Crous P."/>
            <person name="Grigoriev I."/>
        </authorList>
    </citation>
    <scope>NUCLEOTIDE SEQUENCE</scope>
    <source>
        <strain evidence="2">CBS 110217</strain>
    </source>
</reference>
<dbReference type="Pfam" id="PF07985">
    <property type="entry name" value="SRR1"/>
    <property type="match status" value="1"/>
</dbReference>
<organism evidence="2 3">
    <name type="scientific">Setomelanomma holmii</name>
    <dbReference type="NCBI Taxonomy" id="210430"/>
    <lineage>
        <taxon>Eukaryota</taxon>
        <taxon>Fungi</taxon>
        <taxon>Dikarya</taxon>
        <taxon>Ascomycota</taxon>
        <taxon>Pezizomycotina</taxon>
        <taxon>Dothideomycetes</taxon>
        <taxon>Pleosporomycetidae</taxon>
        <taxon>Pleosporales</taxon>
        <taxon>Pleosporineae</taxon>
        <taxon>Phaeosphaeriaceae</taxon>
        <taxon>Setomelanomma</taxon>
    </lineage>
</organism>
<dbReference type="InterPro" id="IPR012942">
    <property type="entry name" value="SRR1-like"/>
</dbReference>
<dbReference type="EMBL" id="ML978192">
    <property type="protein sequence ID" value="KAF2030193.1"/>
    <property type="molecule type" value="Genomic_DNA"/>
</dbReference>
<dbReference type="PANTHER" id="PTHR42080">
    <property type="entry name" value="SRR1 DOMAIN-CONTAINING PROTEIN"/>
    <property type="match status" value="1"/>
</dbReference>
<dbReference type="AlphaFoldDB" id="A0A9P4H8R4"/>
<dbReference type="Proteomes" id="UP000799777">
    <property type="component" value="Unassembled WGS sequence"/>
</dbReference>
<dbReference type="PANTHER" id="PTHR42080:SF1">
    <property type="entry name" value="SRR1-LIKE DOMAIN-CONTAINING PROTEIN"/>
    <property type="match status" value="1"/>
</dbReference>
<proteinExistence type="predicted"/>
<sequence length="250" mass="28036">MSHALVDIGEPFRQSKTIPKTKAKSLTREARQLMMTLNALQDLCNQSKLSISISRQLETTLRHSKSPITHILSLGLGSLRVAQGQTRRLKQLTILLAIREQCTRLTGMAVEIYAQDPTFTRTDEIFLASLGISILRTPSSAQLGEAGELISSSTLVYSPFLTIEAYEKLFLHPGRLIPVVFGDDFNALASKWPKHSAERRQVESVMKSGLSKYRRRVISGAGFWLEEDETFPMALYEVVSNRDARVRAKM</sequence>
<accession>A0A9P4H8R4</accession>
<dbReference type="OrthoDB" id="5318346at2759"/>
<evidence type="ECO:0000313" key="2">
    <source>
        <dbReference type="EMBL" id="KAF2030193.1"/>
    </source>
</evidence>
<evidence type="ECO:0000259" key="1">
    <source>
        <dbReference type="Pfam" id="PF07985"/>
    </source>
</evidence>
<gene>
    <name evidence="2" type="ORF">EK21DRAFT_66083</name>
</gene>
<evidence type="ECO:0000313" key="3">
    <source>
        <dbReference type="Proteomes" id="UP000799777"/>
    </source>
</evidence>
<name>A0A9P4H8R4_9PLEO</name>
<comment type="caution">
    <text evidence="2">The sequence shown here is derived from an EMBL/GenBank/DDBJ whole genome shotgun (WGS) entry which is preliminary data.</text>
</comment>
<keyword evidence="3" id="KW-1185">Reference proteome</keyword>
<protein>
    <recommendedName>
        <fullName evidence="1">SRR1-like domain-containing protein</fullName>
    </recommendedName>
</protein>